<proteinExistence type="predicted"/>
<dbReference type="Pfam" id="PF16153">
    <property type="entry name" value="DUF4861"/>
    <property type="match status" value="1"/>
</dbReference>
<reference evidence="2 3" key="1">
    <citation type="submission" date="2020-04" db="EMBL/GenBank/DDBJ databases">
        <authorList>
            <person name="Liu A."/>
        </authorList>
    </citation>
    <scope>NUCLEOTIDE SEQUENCE [LARGE SCALE GENOMIC DNA]</scope>
    <source>
        <strain evidence="2 3">RZ02</strain>
    </source>
</reference>
<evidence type="ECO:0000313" key="3">
    <source>
        <dbReference type="Proteomes" id="UP000561181"/>
    </source>
</evidence>
<feature type="chain" id="PRO_5032967250" evidence="1">
    <location>
        <begin position="22"/>
        <end position="317"/>
    </location>
</feature>
<dbReference type="RefSeq" id="WP_170012303.1">
    <property type="nucleotide sequence ID" value="NZ_JABCRE010000003.1"/>
</dbReference>
<evidence type="ECO:0000313" key="2">
    <source>
        <dbReference type="EMBL" id="NMW32012.1"/>
    </source>
</evidence>
<accession>A0A848QHA0</accession>
<dbReference type="InterPro" id="IPR032342">
    <property type="entry name" value="DUF4861"/>
</dbReference>
<evidence type="ECO:0000256" key="1">
    <source>
        <dbReference type="SAM" id="SignalP"/>
    </source>
</evidence>
<dbReference type="AlphaFoldDB" id="A0A848QHA0"/>
<sequence>MKTVKLVTIVALSSLFAGCTAPNDDSGANSAGPANTVAVDLRVRDNDEAAYVAVDSFNVPASHEIGDGMMPYEGIGWENELVGYRLYLDGRLVSDIFGKRTGEPALAQISEFGSYHDLAPWGMDVLKVGPSLGIGGLGTMRAGQPEQFGSVPKLSAKIDETGGSAGNFTVTADGIETPTGQTAGFTANYSIASGSPLTRVKVKPTGDLPLATGIVMHDGAELLQSDNNGNGQWLYVATWGEQQSENKDGLGMALFYRAGEASYGGLANSTHYVSFNSGDFEYAFLAAWELDPQGVKSRDAFVALLDKELQALEGSSQ</sequence>
<organism evidence="2 3">
    <name type="scientific">Pontixanthobacter rizhaonensis</name>
    <dbReference type="NCBI Taxonomy" id="2730337"/>
    <lineage>
        <taxon>Bacteria</taxon>
        <taxon>Pseudomonadati</taxon>
        <taxon>Pseudomonadota</taxon>
        <taxon>Alphaproteobacteria</taxon>
        <taxon>Sphingomonadales</taxon>
        <taxon>Erythrobacteraceae</taxon>
        <taxon>Pontixanthobacter</taxon>
    </lineage>
</organism>
<keyword evidence="1" id="KW-0732">Signal</keyword>
<dbReference type="PROSITE" id="PS51257">
    <property type="entry name" value="PROKAR_LIPOPROTEIN"/>
    <property type="match status" value="1"/>
</dbReference>
<protein>
    <submittedName>
        <fullName evidence="2">DUF4861 family protein</fullName>
    </submittedName>
</protein>
<name>A0A848QHA0_9SPHN</name>
<comment type="caution">
    <text evidence="2">The sequence shown here is derived from an EMBL/GenBank/DDBJ whole genome shotgun (WGS) entry which is preliminary data.</text>
</comment>
<gene>
    <name evidence="2" type="ORF">HKD42_08060</name>
</gene>
<dbReference type="EMBL" id="JABCRE010000003">
    <property type="protein sequence ID" value="NMW32012.1"/>
    <property type="molecule type" value="Genomic_DNA"/>
</dbReference>
<dbReference type="Proteomes" id="UP000561181">
    <property type="component" value="Unassembled WGS sequence"/>
</dbReference>
<feature type="signal peptide" evidence="1">
    <location>
        <begin position="1"/>
        <end position="21"/>
    </location>
</feature>
<keyword evidence="3" id="KW-1185">Reference proteome</keyword>